<organism evidence="3 4">
    <name type="scientific">Serratia plymuthica</name>
    <dbReference type="NCBI Taxonomy" id="82996"/>
    <lineage>
        <taxon>Bacteria</taxon>
        <taxon>Pseudomonadati</taxon>
        <taxon>Pseudomonadota</taxon>
        <taxon>Gammaproteobacteria</taxon>
        <taxon>Enterobacterales</taxon>
        <taxon>Yersiniaceae</taxon>
        <taxon>Serratia</taxon>
    </lineage>
</organism>
<name>A0A2X4TXS3_SERPL</name>
<evidence type="ECO:0000313" key="3">
    <source>
        <dbReference type="EMBL" id="SQI32227.1"/>
    </source>
</evidence>
<feature type="compositionally biased region" description="Low complexity" evidence="1">
    <location>
        <begin position="112"/>
        <end position="122"/>
    </location>
</feature>
<dbReference type="Gene3D" id="3.40.47.10">
    <property type="match status" value="1"/>
</dbReference>
<dbReference type="SUPFAM" id="SSF53901">
    <property type="entry name" value="Thiolase-like"/>
    <property type="match status" value="1"/>
</dbReference>
<sequence length="122" mass="13093">MTQRVVVTGMAGVTAFGNNWADVSGRLKQGKNAVRYMAQWEEYQGLNTLLGAPIDDFVLPEHYTRKRIRSMGRVSLLATRATELALEQAGLLGEAVLTNARPASPTAPLPAAPNRSASSPPC</sequence>
<dbReference type="EMBL" id="LS483469">
    <property type="protein sequence ID" value="SQI32227.1"/>
    <property type="molecule type" value="Genomic_DNA"/>
</dbReference>
<dbReference type="AlphaFoldDB" id="A0A2X4TXS3"/>
<feature type="region of interest" description="Disordered" evidence="1">
    <location>
        <begin position="101"/>
        <end position="122"/>
    </location>
</feature>
<accession>A0A2X4TXS3</accession>
<gene>
    <name evidence="3" type="ORF">NCTC12961_01027</name>
</gene>
<evidence type="ECO:0000313" key="4">
    <source>
        <dbReference type="Proteomes" id="UP000248897"/>
    </source>
</evidence>
<dbReference type="Proteomes" id="UP000248897">
    <property type="component" value="Chromosome 1"/>
</dbReference>
<protein>
    <submittedName>
        <fullName evidence="3">3-oxoacyl-(Acyl carrier protein) synthase II</fullName>
    </submittedName>
</protein>
<proteinExistence type="predicted"/>
<feature type="domain" description="Beta-ketoacyl synthase-like N-terminal" evidence="2">
    <location>
        <begin position="3"/>
        <end position="96"/>
    </location>
</feature>
<reference evidence="3 4" key="1">
    <citation type="submission" date="2018-06" db="EMBL/GenBank/DDBJ databases">
        <authorList>
            <consortium name="Pathogen Informatics"/>
            <person name="Doyle S."/>
        </authorList>
    </citation>
    <scope>NUCLEOTIDE SEQUENCE [LARGE SCALE GENOMIC DNA]</scope>
    <source>
        <strain evidence="3 4">NCTC12961</strain>
    </source>
</reference>
<dbReference type="Pfam" id="PF00109">
    <property type="entry name" value="ketoacyl-synt"/>
    <property type="match status" value="1"/>
</dbReference>
<evidence type="ECO:0000259" key="2">
    <source>
        <dbReference type="Pfam" id="PF00109"/>
    </source>
</evidence>
<dbReference type="GO" id="GO:0016746">
    <property type="term" value="F:acyltransferase activity"/>
    <property type="evidence" value="ECO:0007669"/>
    <property type="project" value="InterPro"/>
</dbReference>
<dbReference type="InterPro" id="IPR014030">
    <property type="entry name" value="Ketoacyl_synth_N"/>
</dbReference>
<evidence type="ECO:0000256" key="1">
    <source>
        <dbReference type="SAM" id="MobiDB-lite"/>
    </source>
</evidence>
<dbReference type="InterPro" id="IPR016039">
    <property type="entry name" value="Thiolase-like"/>
</dbReference>